<dbReference type="PANTHER" id="PTHR42871:SF1">
    <property type="entry name" value="CITRATE SYNTHASE"/>
    <property type="match status" value="1"/>
</dbReference>
<dbReference type="AlphaFoldDB" id="A0A842HAX9"/>
<proteinExistence type="inferred from homology"/>
<dbReference type="InterPro" id="IPR036969">
    <property type="entry name" value="Citrate_synthase_sf"/>
</dbReference>
<dbReference type="RefSeq" id="WP_185674299.1">
    <property type="nucleotide sequence ID" value="NZ_JACHVB010000013.1"/>
</dbReference>
<name>A0A842HAX9_9BACT</name>
<keyword evidence="4 7" id="KW-0808">Transferase</keyword>
<organism evidence="11 12">
    <name type="scientific">Ruficoccus amylovorans</name>
    <dbReference type="NCBI Taxonomy" id="1804625"/>
    <lineage>
        <taxon>Bacteria</taxon>
        <taxon>Pseudomonadati</taxon>
        <taxon>Verrucomicrobiota</taxon>
        <taxon>Opitutia</taxon>
        <taxon>Puniceicoccales</taxon>
        <taxon>Cerasicoccaceae</taxon>
        <taxon>Ruficoccus</taxon>
    </lineage>
</organism>
<dbReference type="Gene3D" id="1.10.230.10">
    <property type="entry name" value="Cytochrome P450-Terp, domain 2"/>
    <property type="match status" value="1"/>
</dbReference>
<evidence type="ECO:0000313" key="12">
    <source>
        <dbReference type="Proteomes" id="UP000546464"/>
    </source>
</evidence>
<keyword evidence="11" id="KW-0012">Acyltransferase</keyword>
<dbReference type="InterPro" id="IPR016142">
    <property type="entry name" value="Citrate_synth-like_lrg_a-sub"/>
</dbReference>
<evidence type="ECO:0000256" key="10">
    <source>
        <dbReference type="RuleBase" id="RU003406"/>
    </source>
</evidence>
<keyword evidence="12" id="KW-1185">Reference proteome</keyword>
<feature type="active site" evidence="8">
    <location>
        <position position="364"/>
    </location>
</feature>
<dbReference type="NCBIfam" id="NF004126">
    <property type="entry name" value="PRK05614.1"/>
    <property type="match status" value="1"/>
</dbReference>
<evidence type="ECO:0000256" key="3">
    <source>
        <dbReference type="ARBA" id="ARBA00022532"/>
    </source>
</evidence>
<sequence>MEDTATIRIANENYTFPLMEGTEGEKAIDTRTLRSKSGYITYDEGYGNTGSCESSITFINGEKGILRYRGYPIEQLAESSTFIEAAYLIIYGELPQRRQMTEFSGRVLRNARIDVGMHRIFEGFPHSSHPMAMLSAMLNSLGCYYPEMATNNRERDLECFDEAASLLLSKVRTLAAMSYRMKSGLPFVYPKHSMGYCQNFLHMLFSEPYHDYVPHDDVVKALDLILLLHADHEQNCSTSTVRMVASGGANLFASVSAGVCALWGPLHGGANMAVVSMLQKIHESGDDGSRFIEAAKRGEARLMGFGHRVYKNYDPRARILGEICEKVFAALNKKNPLLDIARRLEEKALNDSYFVDRKLYPNVDFYSGIILEAIGIPLDMFTVIFSIGRMPGWIANWKEIAEGTGRIHRPRQIYIGKNKRDYIMMKDRAKVAE</sequence>
<dbReference type="Pfam" id="PF00285">
    <property type="entry name" value="Citrate_synt"/>
    <property type="match status" value="1"/>
</dbReference>
<evidence type="ECO:0000256" key="1">
    <source>
        <dbReference type="ARBA" id="ARBA00004751"/>
    </source>
</evidence>
<dbReference type="InterPro" id="IPR016143">
    <property type="entry name" value="Citrate_synth-like_sm_a-sub"/>
</dbReference>
<protein>
    <recommendedName>
        <fullName evidence="6 7">Citrate synthase</fullName>
    </recommendedName>
</protein>
<dbReference type="PRINTS" id="PR00143">
    <property type="entry name" value="CITRTSNTHASE"/>
</dbReference>
<dbReference type="FunFam" id="1.10.230.10:FF:000002">
    <property type="entry name" value="Citrate synthase"/>
    <property type="match status" value="1"/>
</dbReference>
<dbReference type="Gene3D" id="1.10.580.10">
    <property type="entry name" value="Citrate Synthase, domain 1"/>
    <property type="match status" value="1"/>
</dbReference>
<comment type="catalytic activity">
    <reaction evidence="5 9">
        <text>oxaloacetate + acetyl-CoA + H2O = citrate + CoA + H(+)</text>
        <dbReference type="Rhea" id="RHEA:16845"/>
        <dbReference type="ChEBI" id="CHEBI:15377"/>
        <dbReference type="ChEBI" id="CHEBI:15378"/>
        <dbReference type="ChEBI" id="CHEBI:16452"/>
        <dbReference type="ChEBI" id="CHEBI:16947"/>
        <dbReference type="ChEBI" id="CHEBI:57287"/>
        <dbReference type="ChEBI" id="CHEBI:57288"/>
        <dbReference type="EC" id="2.3.3.16"/>
    </reaction>
</comment>
<dbReference type="PANTHER" id="PTHR42871">
    <property type="entry name" value="CITRATE SYNTHASE"/>
    <property type="match status" value="1"/>
</dbReference>
<evidence type="ECO:0000256" key="7">
    <source>
        <dbReference type="PIRNR" id="PIRNR001369"/>
    </source>
</evidence>
<dbReference type="Gene3D" id="2.20.28.60">
    <property type="match status" value="1"/>
</dbReference>
<evidence type="ECO:0000256" key="2">
    <source>
        <dbReference type="ARBA" id="ARBA00010566"/>
    </source>
</evidence>
<evidence type="ECO:0000313" key="11">
    <source>
        <dbReference type="EMBL" id="MBC2593289.1"/>
    </source>
</evidence>
<dbReference type="Proteomes" id="UP000546464">
    <property type="component" value="Unassembled WGS sequence"/>
</dbReference>
<dbReference type="InterPro" id="IPR019810">
    <property type="entry name" value="Citrate_synthase_AS"/>
</dbReference>
<feature type="active site" evidence="8">
    <location>
        <position position="307"/>
    </location>
</feature>
<dbReference type="InterPro" id="IPR010953">
    <property type="entry name" value="Citrate_synthase_typ-I"/>
</dbReference>
<dbReference type="UniPathway" id="UPA00223">
    <property type="reaction ID" value="UER00717"/>
</dbReference>
<comment type="pathway">
    <text evidence="1 9">Carbohydrate metabolism; tricarboxylic acid cycle; isocitrate from oxaloacetate: step 1/2.</text>
</comment>
<dbReference type="InterPro" id="IPR024176">
    <property type="entry name" value="Citrate_synthase_bac-typ"/>
</dbReference>
<evidence type="ECO:0000256" key="9">
    <source>
        <dbReference type="RuleBase" id="RU003370"/>
    </source>
</evidence>
<keyword evidence="3 9" id="KW-0816">Tricarboxylic acid cycle</keyword>
<dbReference type="NCBIfam" id="TIGR01798">
    <property type="entry name" value="cit_synth_I"/>
    <property type="match status" value="1"/>
</dbReference>
<dbReference type="GO" id="GO:0006099">
    <property type="term" value="P:tricarboxylic acid cycle"/>
    <property type="evidence" value="ECO:0007669"/>
    <property type="project" value="UniProtKB-UniRule"/>
</dbReference>
<evidence type="ECO:0000256" key="4">
    <source>
        <dbReference type="ARBA" id="ARBA00022679"/>
    </source>
</evidence>
<dbReference type="InterPro" id="IPR002020">
    <property type="entry name" value="Citrate_synthase"/>
</dbReference>
<evidence type="ECO:0000256" key="6">
    <source>
        <dbReference type="NCBIfam" id="TIGR01798"/>
    </source>
</evidence>
<dbReference type="GO" id="GO:0036440">
    <property type="term" value="F:citrate synthase activity"/>
    <property type="evidence" value="ECO:0007669"/>
    <property type="project" value="UniProtKB-EC"/>
</dbReference>
<dbReference type="CDD" id="cd06114">
    <property type="entry name" value="EcCS_like"/>
    <property type="match status" value="1"/>
</dbReference>
<reference evidence="11 12" key="1">
    <citation type="submission" date="2020-07" db="EMBL/GenBank/DDBJ databases">
        <authorList>
            <person name="Feng X."/>
        </authorList>
    </citation>
    <scope>NUCLEOTIDE SEQUENCE [LARGE SCALE GENOMIC DNA]</scope>
    <source>
        <strain evidence="11 12">JCM31066</strain>
    </source>
</reference>
<comment type="caution">
    <text evidence="11">The sequence shown here is derived from an EMBL/GenBank/DDBJ whole genome shotgun (WGS) entry which is preliminary data.</text>
</comment>
<gene>
    <name evidence="11" type="ORF">H5P28_03345</name>
</gene>
<dbReference type="GO" id="GO:0005737">
    <property type="term" value="C:cytoplasm"/>
    <property type="evidence" value="ECO:0007669"/>
    <property type="project" value="InterPro"/>
</dbReference>
<dbReference type="EMBL" id="JACHVB010000013">
    <property type="protein sequence ID" value="MBC2593289.1"/>
    <property type="molecule type" value="Genomic_DNA"/>
</dbReference>
<dbReference type="SUPFAM" id="SSF48256">
    <property type="entry name" value="Citrate synthase"/>
    <property type="match status" value="1"/>
</dbReference>
<dbReference type="PIRSF" id="PIRSF001369">
    <property type="entry name" value="Citrate_synth"/>
    <property type="match status" value="1"/>
</dbReference>
<accession>A0A842HAX9</accession>
<comment type="similarity">
    <text evidence="2 7 10">Belongs to the citrate synthase family.</text>
</comment>
<dbReference type="PROSITE" id="PS00480">
    <property type="entry name" value="CITRATE_SYNTHASE"/>
    <property type="match status" value="1"/>
</dbReference>
<evidence type="ECO:0000256" key="8">
    <source>
        <dbReference type="PIRSR" id="PIRSR001369-1"/>
    </source>
</evidence>
<evidence type="ECO:0000256" key="5">
    <source>
        <dbReference type="ARBA" id="ARBA00049288"/>
    </source>
</evidence>